<keyword evidence="3" id="KW-1185">Reference proteome</keyword>
<gene>
    <name evidence="2" type="ORF">B0T26DRAFT_677425</name>
</gene>
<dbReference type="AlphaFoldDB" id="A0AA40ABV6"/>
<accession>A0AA40ABV6</accession>
<organism evidence="2 3">
    <name type="scientific">Lasiosphaeria miniovina</name>
    <dbReference type="NCBI Taxonomy" id="1954250"/>
    <lineage>
        <taxon>Eukaryota</taxon>
        <taxon>Fungi</taxon>
        <taxon>Dikarya</taxon>
        <taxon>Ascomycota</taxon>
        <taxon>Pezizomycotina</taxon>
        <taxon>Sordariomycetes</taxon>
        <taxon>Sordariomycetidae</taxon>
        <taxon>Sordariales</taxon>
        <taxon>Lasiosphaeriaceae</taxon>
        <taxon>Lasiosphaeria</taxon>
    </lineage>
</organism>
<sequence>MASDIHKRRTGKGFKISEEIVMKEEMYEEEDEDMPRSYRNLHAYFSTPSSNMNNRVNAYITNRVAMASLVHQAEVNRQFEEQFPGAARLTQAPTQSIYLQNLPPEHSAQSSHQFPLPQTYQTTPMAYPRDRSHSVTQNMPMSPHQLPAGHYHYASPLGPHASLEANPSPPILTPGSGSTDTPPSRSTPPFSYKSEDRRHSYAGYLVDPSLSIAPSHVMDAFNLDIQPEGQAVAKDDMNHQLAEYFFAGPINELAGSEPHYWMPSISLEDKHNTASSITSIPGLAHGIGNEHSQGDVPDFFNTLHPHSSNKNVGFVGEAGNIGTPGGGIGDSWDSWINTDEQYEPAANEAN</sequence>
<feature type="compositionally biased region" description="Polar residues" evidence="1">
    <location>
        <begin position="107"/>
        <end position="124"/>
    </location>
</feature>
<evidence type="ECO:0000313" key="2">
    <source>
        <dbReference type="EMBL" id="KAK0713040.1"/>
    </source>
</evidence>
<dbReference type="EMBL" id="JAUIRO010000005">
    <property type="protein sequence ID" value="KAK0713040.1"/>
    <property type="molecule type" value="Genomic_DNA"/>
</dbReference>
<evidence type="ECO:0000256" key="1">
    <source>
        <dbReference type="SAM" id="MobiDB-lite"/>
    </source>
</evidence>
<comment type="caution">
    <text evidence="2">The sequence shown here is derived from an EMBL/GenBank/DDBJ whole genome shotgun (WGS) entry which is preliminary data.</text>
</comment>
<proteinExistence type="predicted"/>
<evidence type="ECO:0000313" key="3">
    <source>
        <dbReference type="Proteomes" id="UP001172101"/>
    </source>
</evidence>
<protein>
    <submittedName>
        <fullName evidence="2">Uncharacterized protein</fullName>
    </submittedName>
</protein>
<dbReference type="Proteomes" id="UP001172101">
    <property type="component" value="Unassembled WGS sequence"/>
</dbReference>
<feature type="region of interest" description="Disordered" evidence="1">
    <location>
        <begin position="105"/>
        <end position="195"/>
    </location>
</feature>
<dbReference type="RefSeq" id="XP_060294363.1">
    <property type="nucleotide sequence ID" value="XM_060440101.1"/>
</dbReference>
<name>A0AA40ABV6_9PEZI</name>
<reference evidence="2" key="1">
    <citation type="submission" date="2023-06" db="EMBL/GenBank/DDBJ databases">
        <title>Genome-scale phylogeny and comparative genomics of the fungal order Sordariales.</title>
        <authorList>
            <consortium name="Lawrence Berkeley National Laboratory"/>
            <person name="Hensen N."/>
            <person name="Bonometti L."/>
            <person name="Westerberg I."/>
            <person name="Brannstrom I.O."/>
            <person name="Guillou S."/>
            <person name="Cros-Aarteil S."/>
            <person name="Calhoun S."/>
            <person name="Haridas S."/>
            <person name="Kuo A."/>
            <person name="Mondo S."/>
            <person name="Pangilinan J."/>
            <person name="Riley R."/>
            <person name="LaButti K."/>
            <person name="Andreopoulos B."/>
            <person name="Lipzen A."/>
            <person name="Chen C."/>
            <person name="Yanf M."/>
            <person name="Daum C."/>
            <person name="Ng V."/>
            <person name="Clum A."/>
            <person name="Steindorff A."/>
            <person name="Ohm R."/>
            <person name="Martin F."/>
            <person name="Silar P."/>
            <person name="Natvig D."/>
            <person name="Lalanne C."/>
            <person name="Gautier V."/>
            <person name="Ament-velasquez S.L."/>
            <person name="Kruys A."/>
            <person name="Hutchinson M.I."/>
            <person name="Powell A.J."/>
            <person name="Barry K."/>
            <person name="Miller A.N."/>
            <person name="Grigoriev I.V."/>
            <person name="Debuchy R."/>
            <person name="Gladieux P."/>
            <person name="Thoren M.H."/>
            <person name="Johannesson H."/>
        </authorList>
    </citation>
    <scope>NUCLEOTIDE SEQUENCE</scope>
    <source>
        <strain evidence="2">SMH2392-1A</strain>
    </source>
</reference>
<feature type="compositionally biased region" description="Low complexity" evidence="1">
    <location>
        <begin position="173"/>
        <end position="191"/>
    </location>
</feature>
<dbReference type="GeneID" id="85323371"/>